<evidence type="ECO:0000313" key="2">
    <source>
        <dbReference type="EMBL" id="VDP74915.1"/>
    </source>
</evidence>
<dbReference type="Proteomes" id="UP000272942">
    <property type="component" value="Unassembled WGS sequence"/>
</dbReference>
<name>A0A183AE44_9TREM</name>
<organism evidence="4">
    <name type="scientific">Echinostoma caproni</name>
    <dbReference type="NCBI Taxonomy" id="27848"/>
    <lineage>
        <taxon>Eukaryota</taxon>
        <taxon>Metazoa</taxon>
        <taxon>Spiralia</taxon>
        <taxon>Lophotrochozoa</taxon>
        <taxon>Platyhelminthes</taxon>
        <taxon>Trematoda</taxon>
        <taxon>Digenea</taxon>
        <taxon>Plagiorchiida</taxon>
        <taxon>Echinostomata</taxon>
        <taxon>Echinostomatoidea</taxon>
        <taxon>Echinostomatidae</taxon>
        <taxon>Echinostoma</taxon>
    </lineage>
</organism>
<reference evidence="4" key="1">
    <citation type="submission" date="2016-06" db="UniProtKB">
        <authorList>
            <consortium name="WormBaseParasite"/>
        </authorList>
    </citation>
    <scope>IDENTIFICATION</scope>
</reference>
<sequence>MPDFVGHQARALLLLIVLAFSAPVVPAAVVVLAGGVEEAAAAADGDDDFEEEKTGNKREKVSVQLNFSVETATVGFVNPVGTKWKLTITACVFVLSGYTPQLNSRARTHTQTHTEITSRKTMDIDF</sequence>
<evidence type="ECO:0000313" key="3">
    <source>
        <dbReference type="Proteomes" id="UP000272942"/>
    </source>
</evidence>
<evidence type="ECO:0000256" key="1">
    <source>
        <dbReference type="SAM" id="SignalP"/>
    </source>
</evidence>
<accession>A0A183AE44</accession>
<evidence type="ECO:0000313" key="4">
    <source>
        <dbReference type="WBParaSite" id="ECPE_0000524101-mRNA-1"/>
    </source>
</evidence>
<feature type="signal peptide" evidence="1">
    <location>
        <begin position="1"/>
        <end position="27"/>
    </location>
</feature>
<dbReference type="WBParaSite" id="ECPE_0000524101-mRNA-1">
    <property type="protein sequence ID" value="ECPE_0000524101-mRNA-1"/>
    <property type="gene ID" value="ECPE_0000524101"/>
</dbReference>
<feature type="chain" id="PRO_5043137976" evidence="1">
    <location>
        <begin position="28"/>
        <end position="126"/>
    </location>
</feature>
<keyword evidence="3" id="KW-1185">Reference proteome</keyword>
<keyword evidence="1" id="KW-0732">Signal</keyword>
<dbReference type="AlphaFoldDB" id="A0A183AE44"/>
<protein>
    <submittedName>
        <fullName evidence="4">Secreted protein</fullName>
    </submittedName>
</protein>
<reference evidence="2 3" key="2">
    <citation type="submission" date="2018-11" db="EMBL/GenBank/DDBJ databases">
        <authorList>
            <consortium name="Pathogen Informatics"/>
        </authorList>
    </citation>
    <scope>NUCLEOTIDE SEQUENCE [LARGE SCALE GENOMIC DNA]</scope>
    <source>
        <strain evidence="2 3">Egypt</strain>
    </source>
</reference>
<dbReference type="EMBL" id="UZAN01042073">
    <property type="protein sequence ID" value="VDP74915.1"/>
    <property type="molecule type" value="Genomic_DNA"/>
</dbReference>
<gene>
    <name evidence="2" type="ORF">ECPE_LOCUS5229</name>
</gene>
<proteinExistence type="predicted"/>